<comment type="caution">
    <text evidence="2">The sequence shown here is derived from an EMBL/GenBank/DDBJ whole genome shotgun (WGS) entry which is preliminary data.</text>
</comment>
<dbReference type="InterPro" id="IPR036291">
    <property type="entry name" value="NAD(P)-bd_dom_sf"/>
</dbReference>
<reference evidence="2" key="1">
    <citation type="submission" date="2022-11" db="EMBL/GenBank/DDBJ databases">
        <title>Nonomuraea corallina sp. nov., a new species of the genus Nonomuraea isolated from sea side sediment in Thai sea.</title>
        <authorList>
            <person name="Ngamcharungchit C."/>
            <person name="Matsumoto A."/>
            <person name="Suriyachadkun C."/>
            <person name="Panbangred W."/>
            <person name="Inahashi Y."/>
            <person name="Intra B."/>
        </authorList>
    </citation>
    <scope>NUCLEOTIDE SEQUENCE</scope>
    <source>
        <strain evidence="2">MCN248</strain>
    </source>
</reference>
<name>A0ABT4SDN8_9ACTN</name>
<organism evidence="2 3">
    <name type="scientific">Nonomuraea corallina</name>
    <dbReference type="NCBI Taxonomy" id="2989783"/>
    <lineage>
        <taxon>Bacteria</taxon>
        <taxon>Bacillati</taxon>
        <taxon>Actinomycetota</taxon>
        <taxon>Actinomycetes</taxon>
        <taxon>Streptosporangiales</taxon>
        <taxon>Streptosporangiaceae</taxon>
        <taxon>Nonomuraea</taxon>
    </lineage>
</organism>
<dbReference type="SUPFAM" id="SSF51735">
    <property type="entry name" value="NAD(P)-binding Rossmann-fold domains"/>
    <property type="match status" value="1"/>
</dbReference>
<feature type="domain" description="NAD-dependent epimerase/dehydratase" evidence="1">
    <location>
        <begin position="3"/>
        <end position="222"/>
    </location>
</feature>
<evidence type="ECO:0000313" key="3">
    <source>
        <dbReference type="Proteomes" id="UP001144036"/>
    </source>
</evidence>
<dbReference type="InterPro" id="IPR050177">
    <property type="entry name" value="Lipid_A_modif_metabolic_enz"/>
</dbReference>
<keyword evidence="3" id="KW-1185">Reference proteome</keyword>
<dbReference type="Proteomes" id="UP001144036">
    <property type="component" value="Unassembled WGS sequence"/>
</dbReference>
<dbReference type="RefSeq" id="WP_270155887.1">
    <property type="nucleotide sequence ID" value="NZ_JAPNNL010000058.1"/>
</dbReference>
<evidence type="ECO:0000313" key="2">
    <source>
        <dbReference type="EMBL" id="MDA0635051.1"/>
    </source>
</evidence>
<dbReference type="PANTHER" id="PTHR43245:SF55">
    <property type="entry name" value="NAD(P)-BINDING DOMAIN-CONTAINING PROTEIN"/>
    <property type="match status" value="1"/>
</dbReference>
<dbReference type="Gene3D" id="3.40.50.720">
    <property type="entry name" value="NAD(P)-binding Rossmann-like Domain"/>
    <property type="match status" value="1"/>
</dbReference>
<protein>
    <submittedName>
        <fullName evidence="2">NAD(P)-dependent oxidoreductase</fullName>
    </submittedName>
</protein>
<gene>
    <name evidence="2" type="ORF">OUY22_16655</name>
</gene>
<dbReference type="EMBL" id="JAPNNL010000058">
    <property type="protein sequence ID" value="MDA0635051.1"/>
    <property type="molecule type" value="Genomic_DNA"/>
</dbReference>
<sequence length="298" mass="31888">MRVVVTGAHGKVGRAAVRALLAAGHEVTAVDLTRPVWERPGPGEPRYVRADLTDAGQAFAVARGAEAVVHAAAIPDPAHDPADVVFRHNLMATFNLIEAAVTLGVPRFVNISSATVPGFFFADRPSLPAYAPVDEAHPIAPQDPYALSKHFGEQLMDAAVRRSDIRCVSLRPTWVQHEGTYERNLGPVLRDPYRPDPGLWSYVDVDDLADAIVLAVESGLTGHEVFCVASPDNAAGRELADLITTVYGEAIPIRPLSRPDASGVSSAKAVRLLGWRPSRSWRDHLGADGRALPGRSGA</sequence>
<dbReference type="InterPro" id="IPR001509">
    <property type="entry name" value="Epimerase_deHydtase"/>
</dbReference>
<dbReference type="PANTHER" id="PTHR43245">
    <property type="entry name" value="BIFUNCTIONAL POLYMYXIN RESISTANCE PROTEIN ARNA"/>
    <property type="match status" value="1"/>
</dbReference>
<evidence type="ECO:0000259" key="1">
    <source>
        <dbReference type="Pfam" id="PF01370"/>
    </source>
</evidence>
<dbReference type="Pfam" id="PF01370">
    <property type="entry name" value="Epimerase"/>
    <property type="match status" value="1"/>
</dbReference>
<proteinExistence type="predicted"/>
<accession>A0ABT4SDN8</accession>